<dbReference type="InterPro" id="IPR040079">
    <property type="entry name" value="Glutathione_S-Trfase"/>
</dbReference>
<proteinExistence type="predicted"/>
<evidence type="ECO:0008006" key="5">
    <source>
        <dbReference type="Google" id="ProtNLM"/>
    </source>
</evidence>
<dbReference type="InterPro" id="IPR004046">
    <property type="entry name" value="GST_C"/>
</dbReference>
<feature type="domain" description="GST N-terminal" evidence="1">
    <location>
        <begin position="1"/>
        <end position="79"/>
    </location>
</feature>
<dbReference type="PANTHER" id="PTHR11571:SF252">
    <property type="entry name" value="GLUTATHIONE S-TRANSFERASE"/>
    <property type="match status" value="1"/>
</dbReference>
<dbReference type="SFLD" id="SFLDS00019">
    <property type="entry name" value="Glutathione_Transferase_(cytos"/>
    <property type="match status" value="1"/>
</dbReference>
<dbReference type="InterPro" id="IPR050213">
    <property type="entry name" value="GST_superfamily"/>
</dbReference>
<dbReference type="InterPro" id="IPR036282">
    <property type="entry name" value="Glutathione-S-Trfase_C_sf"/>
</dbReference>
<dbReference type="GO" id="GO:0006749">
    <property type="term" value="P:glutathione metabolic process"/>
    <property type="evidence" value="ECO:0007669"/>
    <property type="project" value="TreeGrafter"/>
</dbReference>
<dbReference type="PROSITE" id="PS50405">
    <property type="entry name" value="GST_CTER"/>
    <property type="match status" value="1"/>
</dbReference>
<sequence length="202" mass="22688">MTHVIVYFGVEARGEPIRIALHAAGVEFENRVLTFDEFKADKEEKYPTGLPVLILPSGDSVSQSVAILRYVGKLGDLYPTDPVEALKVDEVMDFVQDIYTKCPHDADEEKKKSLREVYAAGQMKVFFNALDCRFAANAGPFFSGDKLSIADLFTYYMFKMIRVGMFDYVDSSYVDQWPNLAGFEKAVAEHPVVMAWKAKAST</sequence>
<dbReference type="InterPro" id="IPR004045">
    <property type="entry name" value="Glutathione_S-Trfase_N"/>
</dbReference>
<evidence type="ECO:0000259" key="1">
    <source>
        <dbReference type="PROSITE" id="PS50404"/>
    </source>
</evidence>
<evidence type="ECO:0000313" key="4">
    <source>
        <dbReference type="Proteomes" id="UP001190700"/>
    </source>
</evidence>
<dbReference type="Gene3D" id="3.40.30.10">
    <property type="entry name" value="Glutaredoxin"/>
    <property type="match status" value="1"/>
</dbReference>
<dbReference type="Gene3D" id="1.20.1050.10">
    <property type="match status" value="1"/>
</dbReference>
<dbReference type="InterPro" id="IPR036249">
    <property type="entry name" value="Thioredoxin-like_sf"/>
</dbReference>
<evidence type="ECO:0000259" key="2">
    <source>
        <dbReference type="PROSITE" id="PS50405"/>
    </source>
</evidence>
<keyword evidence="4" id="KW-1185">Reference proteome</keyword>
<dbReference type="SUPFAM" id="SSF47616">
    <property type="entry name" value="GST C-terminal domain-like"/>
    <property type="match status" value="1"/>
</dbReference>
<dbReference type="AlphaFoldDB" id="A0AAE0BJU1"/>
<evidence type="ECO:0000313" key="3">
    <source>
        <dbReference type="EMBL" id="KAK3236989.1"/>
    </source>
</evidence>
<feature type="domain" description="GST C-terminal" evidence="2">
    <location>
        <begin position="81"/>
        <end position="202"/>
    </location>
</feature>
<reference evidence="3 4" key="1">
    <citation type="journal article" date="2015" name="Genome Biol. Evol.">
        <title>Comparative Genomics of a Bacterivorous Green Alga Reveals Evolutionary Causalities and Consequences of Phago-Mixotrophic Mode of Nutrition.</title>
        <authorList>
            <person name="Burns J.A."/>
            <person name="Paasch A."/>
            <person name="Narechania A."/>
            <person name="Kim E."/>
        </authorList>
    </citation>
    <scope>NUCLEOTIDE SEQUENCE [LARGE SCALE GENOMIC DNA]</scope>
    <source>
        <strain evidence="3 4">PLY_AMNH</strain>
    </source>
</reference>
<dbReference type="SUPFAM" id="SSF52833">
    <property type="entry name" value="Thioredoxin-like"/>
    <property type="match status" value="1"/>
</dbReference>
<comment type="caution">
    <text evidence="3">The sequence shown here is derived from an EMBL/GenBank/DDBJ whole genome shotgun (WGS) entry which is preliminary data.</text>
</comment>
<dbReference type="PANTHER" id="PTHR11571">
    <property type="entry name" value="GLUTATHIONE S-TRANSFERASE"/>
    <property type="match status" value="1"/>
</dbReference>
<dbReference type="Proteomes" id="UP001190700">
    <property type="component" value="Unassembled WGS sequence"/>
</dbReference>
<accession>A0AAE0BJU1</accession>
<organism evidence="3 4">
    <name type="scientific">Cymbomonas tetramitiformis</name>
    <dbReference type="NCBI Taxonomy" id="36881"/>
    <lineage>
        <taxon>Eukaryota</taxon>
        <taxon>Viridiplantae</taxon>
        <taxon>Chlorophyta</taxon>
        <taxon>Pyramimonadophyceae</taxon>
        <taxon>Pyramimonadales</taxon>
        <taxon>Pyramimonadaceae</taxon>
        <taxon>Cymbomonas</taxon>
    </lineage>
</organism>
<gene>
    <name evidence="3" type="ORF">CYMTET_52902</name>
</gene>
<dbReference type="Pfam" id="PF02798">
    <property type="entry name" value="GST_N"/>
    <property type="match status" value="1"/>
</dbReference>
<dbReference type="PROSITE" id="PS50404">
    <property type="entry name" value="GST_NTER"/>
    <property type="match status" value="1"/>
</dbReference>
<dbReference type="InterPro" id="IPR010987">
    <property type="entry name" value="Glutathione-S-Trfase_C-like"/>
</dbReference>
<dbReference type="CDD" id="cd03039">
    <property type="entry name" value="GST_N_Sigma_like"/>
    <property type="match status" value="1"/>
</dbReference>
<protein>
    <recommendedName>
        <fullName evidence="5">Glutathione S-transferase</fullName>
    </recommendedName>
</protein>
<dbReference type="Pfam" id="PF14497">
    <property type="entry name" value="GST_C_3"/>
    <property type="match status" value="1"/>
</dbReference>
<dbReference type="EMBL" id="LGRX02034736">
    <property type="protein sequence ID" value="KAK3236989.1"/>
    <property type="molecule type" value="Genomic_DNA"/>
</dbReference>
<name>A0AAE0BJU1_9CHLO</name>
<dbReference type="GO" id="GO:0004364">
    <property type="term" value="F:glutathione transferase activity"/>
    <property type="evidence" value="ECO:0007669"/>
    <property type="project" value="TreeGrafter"/>
</dbReference>
<dbReference type="FunFam" id="1.20.1050.10:FF:000030">
    <property type="entry name" value="Glutathione S-transferase S1"/>
    <property type="match status" value="1"/>
</dbReference>